<dbReference type="EMBL" id="JBHRTQ010000007">
    <property type="protein sequence ID" value="MFC3174548.1"/>
    <property type="molecule type" value="Genomic_DNA"/>
</dbReference>
<evidence type="ECO:0000259" key="1">
    <source>
        <dbReference type="Pfam" id="PF20057"/>
    </source>
</evidence>
<gene>
    <name evidence="2" type="ORF">ACFOD9_09805</name>
</gene>
<dbReference type="Proteomes" id="UP001595604">
    <property type="component" value="Unassembled WGS sequence"/>
</dbReference>
<dbReference type="InterPro" id="IPR045599">
    <property type="entry name" value="DUF6456"/>
</dbReference>
<keyword evidence="3" id="KW-1185">Reference proteome</keyword>
<organism evidence="2 3">
    <name type="scientific">Novosphingobium bradum</name>
    <dbReference type="NCBI Taxonomy" id="1737444"/>
    <lineage>
        <taxon>Bacteria</taxon>
        <taxon>Pseudomonadati</taxon>
        <taxon>Pseudomonadota</taxon>
        <taxon>Alphaproteobacteria</taxon>
        <taxon>Sphingomonadales</taxon>
        <taxon>Sphingomonadaceae</taxon>
        <taxon>Novosphingobium</taxon>
    </lineage>
</organism>
<evidence type="ECO:0000313" key="2">
    <source>
        <dbReference type="EMBL" id="MFC3174548.1"/>
    </source>
</evidence>
<evidence type="ECO:0000313" key="3">
    <source>
        <dbReference type="Proteomes" id="UP001595604"/>
    </source>
</evidence>
<dbReference type="Pfam" id="PF20057">
    <property type="entry name" value="DUF6456"/>
    <property type="match status" value="1"/>
</dbReference>
<comment type="caution">
    <text evidence="2">The sequence shown here is derived from an EMBL/GenBank/DDBJ whole genome shotgun (WGS) entry which is preliminary data.</text>
</comment>
<accession>A0ABV7IUX1</accession>
<protein>
    <submittedName>
        <fullName evidence="2">DUF6456 domain-containing protein</fullName>
    </submittedName>
</protein>
<sequence>MRQELVERELTAAGPGTAAPRKGRRSVTVNLAESPVTWLHAHGHIDDRQLAAGECLRRDFEMAQLGPSLTMSWEPVRLSGGGGARMNPTERQMAAKERFDGAVASAGNGLADILWRVVCSGESLAMAERALAWPARSGKLVLRFALDRVASFYRIG</sequence>
<name>A0ABV7IUX1_9SPHN</name>
<dbReference type="RefSeq" id="WP_379509897.1">
    <property type="nucleotide sequence ID" value="NZ_JBHRTQ010000007.1"/>
</dbReference>
<feature type="domain" description="DUF6456" evidence="1">
    <location>
        <begin position="28"/>
        <end position="154"/>
    </location>
</feature>
<reference evidence="3" key="1">
    <citation type="journal article" date="2019" name="Int. J. Syst. Evol. Microbiol.">
        <title>The Global Catalogue of Microorganisms (GCM) 10K type strain sequencing project: providing services to taxonomists for standard genome sequencing and annotation.</title>
        <authorList>
            <consortium name="The Broad Institute Genomics Platform"/>
            <consortium name="The Broad Institute Genome Sequencing Center for Infectious Disease"/>
            <person name="Wu L."/>
            <person name="Ma J."/>
        </authorList>
    </citation>
    <scope>NUCLEOTIDE SEQUENCE [LARGE SCALE GENOMIC DNA]</scope>
    <source>
        <strain evidence="3">KCTC 42984</strain>
    </source>
</reference>
<proteinExistence type="predicted"/>